<reference evidence="2" key="2">
    <citation type="submission" date="2025-08" db="UniProtKB">
        <authorList>
            <consortium name="Ensembl"/>
        </authorList>
    </citation>
    <scope>IDENTIFICATION</scope>
</reference>
<reference evidence="2" key="3">
    <citation type="submission" date="2025-09" db="UniProtKB">
        <authorList>
            <consortium name="Ensembl"/>
        </authorList>
    </citation>
    <scope>IDENTIFICATION</scope>
</reference>
<dbReference type="AlphaFoldDB" id="A0A8C4WMG3"/>
<accession>A0A8C4WMG3</accession>
<sequence>RASPGTVPCASWGLHSVGFPRAVPWQCPDRTPAEHTSPWQCQLETPHCELPQSSALAVPRQDSGSASICQTLPWQCQLGTPQLSPVPGAPASTLKELPALGSVRPSARN</sequence>
<dbReference type="Ensembl" id="ENSGEVT00005018970.1">
    <property type="protein sequence ID" value="ENSGEVP00005018056.1"/>
    <property type="gene ID" value="ENSGEVG00005012790.1"/>
</dbReference>
<protein>
    <submittedName>
        <fullName evidence="2">Uncharacterized protein</fullName>
    </submittedName>
</protein>
<name>A0A8C4WMG3_9SAUR</name>
<feature type="region of interest" description="Disordered" evidence="1">
    <location>
        <begin position="81"/>
        <end position="109"/>
    </location>
</feature>
<reference evidence="2" key="1">
    <citation type="submission" date="2019-06" db="EMBL/GenBank/DDBJ databases">
        <title>G10K-VGP Goodes thornscrub tortoise genome, primary haplotype.</title>
        <authorList>
            <person name="Murphy B."/>
            <person name="Edwards T."/>
            <person name="Rhie A."/>
            <person name="Koren S."/>
            <person name="Phillippy A."/>
            <person name="Fedrigo O."/>
            <person name="Haase B."/>
            <person name="Mountcastle J."/>
            <person name="Lewin H."/>
            <person name="Damas J."/>
            <person name="Howe K."/>
            <person name="Formenti G."/>
            <person name="Myers G."/>
            <person name="Durbin R."/>
            <person name="Jarvis E.D."/>
        </authorList>
    </citation>
    <scope>NUCLEOTIDE SEQUENCE [LARGE SCALE GENOMIC DNA]</scope>
</reference>
<proteinExistence type="predicted"/>
<evidence type="ECO:0000256" key="1">
    <source>
        <dbReference type="SAM" id="MobiDB-lite"/>
    </source>
</evidence>
<dbReference type="Proteomes" id="UP000694390">
    <property type="component" value="Chromosome 17"/>
</dbReference>
<evidence type="ECO:0000313" key="2">
    <source>
        <dbReference type="Ensembl" id="ENSGEVP00005018056.1"/>
    </source>
</evidence>
<keyword evidence="3" id="KW-1185">Reference proteome</keyword>
<organism evidence="2 3">
    <name type="scientific">Gopherus evgoodei</name>
    <name type="common">Goodes thornscrub tortoise</name>
    <dbReference type="NCBI Taxonomy" id="1825980"/>
    <lineage>
        <taxon>Eukaryota</taxon>
        <taxon>Metazoa</taxon>
        <taxon>Chordata</taxon>
        <taxon>Craniata</taxon>
        <taxon>Vertebrata</taxon>
        <taxon>Euteleostomi</taxon>
        <taxon>Archelosauria</taxon>
        <taxon>Testudinata</taxon>
        <taxon>Testudines</taxon>
        <taxon>Cryptodira</taxon>
        <taxon>Durocryptodira</taxon>
        <taxon>Testudinoidea</taxon>
        <taxon>Testudinidae</taxon>
        <taxon>Gopherus</taxon>
    </lineage>
</organism>
<evidence type="ECO:0000313" key="3">
    <source>
        <dbReference type="Proteomes" id="UP000694390"/>
    </source>
</evidence>